<protein>
    <submittedName>
        <fullName evidence="2">Uncharacterized protein</fullName>
    </submittedName>
</protein>
<feature type="compositionally biased region" description="Basic and acidic residues" evidence="1">
    <location>
        <begin position="69"/>
        <end position="81"/>
    </location>
</feature>
<dbReference type="EMBL" id="CP025013">
    <property type="protein sequence ID" value="AUW46257.1"/>
    <property type="molecule type" value="Genomic_DNA"/>
</dbReference>
<dbReference type="Proteomes" id="UP000238523">
    <property type="component" value="Plasmid pRLN1"/>
</dbReference>
<keyword evidence="2" id="KW-0614">Plasmid</keyword>
<feature type="region of interest" description="Disordered" evidence="1">
    <location>
        <begin position="59"/>
        <end position="81"/>
    </location>
</feature>
<gene>
    <name evidence="2" type="ORF">CUJ84_pRLN1000802</name>
</gene>
<accession>A0A2K9ZDC5</accession>
<name>A0A2K9ZDC5_RHILE</name>
<proteinExistence type="predicted"/>
<evidence type="ECO:0000313" key="2">
    <source>
        <dbReference type="EMBL" id="AUW46257.1"/>
    </source>
</evidence>
<evidence type="ECO:0000256" key="1">
    <source>
        <dbReference type="SAM" id="MobiDB-lite"/>
    </source>
</evidence>
<geneLocation type="plasmid" evidence="3">
    <name>prln1</name>
</geneLocation>
<reference evidence="2 3" key="1">
    <citation type="submission" date="2017-11" db="EMBL/GenBank/DDBJ databases">
        <title>Complete genome of Rhizobium leguminosarum Norway, an ineffective micro-symbiont.</title>
        <authorList>
            <person name="Hoffrichter A."/>
            <person name="Liang J."/>
            <person name="Brachmann A."/>
            <person name="Marin M."/>
        </authorList>
    </citation>
    <scope>NUCLEOTIDE SEQUENCE [LARGE SCALE GENOMIC DNA]</scope>
    <source>
        <strain evidence="2 3">Norway</strain>
        <plasmid evidence="3">Plasmid prln1</plasmid>
    </source>
</reference>
<dbReference type="AlphaFoldDB" id="A0A2K9ZDC5"/>
<sequence length="121" mass="13400">MGTNAFNGLVFLTFTMPEFGLHQLAQAADIDAGMTRRSTYPAASCCTLSNNRLIYVQGRSSMPSTGSDEAPRRGTTIHDDRQGWQRYAHKSDTLAGRASRWHLRAVEKNMSKQPHRTMGAA</sequence>
<evidence type="ECO:0000313" key="3">
    <source>
        <dbReference type="Proteomes" id="UP000238523"/>
    </source>
</evidence>
<organism evidence="2 3">
    <name type="scientific">Rhizobium leguminosarum</name>
    <dbReference type="NCBI Taxonomy" id="384"/>
    <lineage>
        <taxon>Bacteria</taxon>
        <taxon>Pseudomonadati</taxon>
        <taxon>Pseudomonadota</taxon>
        <taxon>Alphaproteobacteria</taxon>
        <taxon>Hyphomicrobiales</taxon>
        <taxon>Rhizobiaceae</taxon>
        <taxon>Rhizobium/Agrobacterium group</taxon>
        <taxon>Rhizobium</taxon>
    </lineage>
</organism>